<proteinExistence type="predicted"/>
<evidence type="ECO:0000313" key="2">
    <source>
        <dbReference type="Proteomes" id="UP001152531"/>
    </source>
</evidence>
<protein>
    <submittedName>
        <fullName evidence="1">Uncharacterized protein</fullName>
    </submittedName>
</protein>
<comment type="caution">
    <text evidence="1">The sequence shown here is derived from an EMBL/GenBank/DDBJ whole genome shotgun (WGS) entry which is preliminary data.</text>
</comment>
<keyword evidence="2" id="KW-1185">Reference proteome</keyword>
<evidence type="ECO:0000313" key="1">
    <source>
        <dbReference type="EMBL" id="CAH6720894.1"/>
    </source>
</evidence>
<name>A0ACA9Y8X5_9ASCO</name>
<sequence length="411" mass="45390">MKYTKFTNCNLIDNGITYFDSELFINNETGKIIDDPKDNANTKIVDLNGKYLAPGLIDIQNNGFFGLNFSNLDGNSSKEDIDEYKRFYNDVMAKFLETGVTGVCPTITSNFAEVYEKVLPILKRSRTNYMTDSLGAHCEGPFISLLKKGCHPTETFVDAKEGSSKIDHVYGDKNFENISIITAAPEIDGIIDIIPYLKSKNIIYSIGHTNADYETGLKAIEQGATMITHLYNAMPQPHHRDPGVLGLINNPITNDAPYFGLICDGIHVDASMASLAYKSHPDKCVLTTDAIFMFGLEDGTYKWDKRNIVKDGFRLCLEGTKTLAGSGTSLIQCVRNLIKWTNIPLAQAIKTATNNAAMSLNLQNQKGFLTVGCDADLIVLDDNCIIQSIYKLGKSIRVNDQNHPGNLIANL</sequence>
<gene>
    <name evidence="1" type="ORF">CLIB1444_04S10330</name>
</gene>
<dbReference type="EMBL" id="CALSDN010000004">
    <property type="protein sequence ID" value="CAH6720894.1"/>
    <property type="molecule type" value="Genomic_DNA"/>
</dbReference>
<reference evidence="1" key="1">
    <citation type="submission" date="2022-06" db="EMBL/GenBank/DDBJ databases">
        <authorList>
            <person name="Legras J.-L."/>
            <person name="Devillers H."/>
            <person name="Grondin C."/>
        </authorList>
    </citation>
    <scope>NUCLEOTIDE SEQUENCE</scope>
    <source>
        <strain evidence="1">CLIB 1444</strain>
    </source>
</reference>
<accession>A0ACA9Y8X5</accession>
<organism evidence="1 2">
    <name type="scientific">[Candida] jaroonii</name>
    <dbReference type="NCBI Taxonomy" id="467808"/>
    <lineage>
        <taxon>Eukaryota</taxon>
        <taxon>Fungi</taxon>
        <taxon>Dikarya</taxon>
        <taxon>Ascomycota</taxon>
        <taxon>Saccharomycotina</taxon>
        <taxon>Pichiomycetes</taxon>
        <taxon>Debaryomycetaceae</taxon>
        <taxon>Yamadazyma</taxon>
    </lineage>
</organism>
<dbReference type="Proteomes" id="UP001152531">
    <property type="component" value="Unassembled WGS sequence"/>
</dbReference>